<dbReference type="Pfam" id="PF00004">
    <property type="entry name" value="AAA"/>
    <property type="match status" value="1"/>
</dbReference>
<dbReference type="PANTHER" id="PTHR23389:SF3">
    <property type="entry name" value="CHROMOSOME TRANSMISSION FIDELITY PROTEIN 18 HOMOLOG"/>
    <property type="match status" value="1"/>
</dbReference>
<feature type="region of interest" description="Disordered" evidence="1">
    <location>
        <begin position="995"/>
        <end position="1016"/>
    </location>
</feature>
<dbReference type="Gene3D" id="3.40.50.300">
    <property type="entry name" value="P-loop containing nucleotide triphosphate hydrolases"/>
    <property type="match status" value="1"/>
</dbReference>
<dbReference type="CDD" id="cd00009">
    <property type="entry name" value="AAA"/>
    <property type="match status" value="1"/>
</dbReference>
<dbReference type="InterPro" id="IPR003959">
    <property type="entry name" value="ATPase_AAA_core"/>
</dbReference>
<dbReference type="InterPro" id="IPR027417">
    <property type="entry name" value="P-loop_NTPase"/>
</dbReference>
<feature type="region of interest" description="Disordered" evidence="1">
    <location>
        <begin position="809"/>
        <end position="849"/>
    </location>
</feature>
<dbReference type="SUPFAM" id="SSF52540">
    <property type="entry name" value="P-loop containing nucleoside triphosphate hydrolases"/>
    <property type="match status" value="1"/>
</dbReference>
<name>A0ABR0M7A6_9PEZI</name>
<feature type="region of interest" description="Disordered" evidence="1">
    <location>
        <begin position="218"/>
        <end position="239"/>
    </location>
</feature>
<evidence type="ECO:0000313" key="4">
    <source>
        <dbReference type="Proteomes" id="UP001357485"/>
    </source>
</evidence>
<dbReference type="PANTHER" id="PTHR23389">
    <property type="entry name" value="CHROMOSOME TRANSMISSION FIDELITY FACTOR 18"/>
    <property type="match status" value="1"/>
</dbReference>
<proteinExistence type="predicted"/>
<keyword evidence="4" id="KW-1185">Reference proteome</keyword>
<gene>
    <name evidence="3" type="primary">ctf18</name>
    <name evidence="3" type="ORF">LTR16_002704</name>
</gene>
<dbReference type="InterPro" id="IPR003593">
    <property type="entry name" value="AAA+_ATPase"/>
</dbReference>
<feature type="domain" description="AAA+ ATPase" evidence="2">
    <location>
        <begin position="405"/>
        <end position="574"/>
    </location>
</feature>
<sequence length="1096" mass="120450">MGYSHPTAEDFSSFDPAIHLHSELDRPSNAPFPVPSHSDDLEASHIQANETAIANNEKGIVIQHRAWRLPEAFRSDEEHLVDTPLTSRRKSIFLAEGQFIGNDQHFPSSPPMMPLISSPVAYPLSSSPALESPRKRRKLEGLRKPLSNVVPNHATKTLGGFLIDESDDEEDLTALKAVQVQRKTRDEHVYTELDPIKEAEVQNGSVSLVNRSDKIAVAEERPESNNEGILAAERPPYSHPSQRMQEAWKKPPSIKTCSGKSFHINERRVTAPVPYEQLVASRSAAAPGRARKSYYGIDIHQLLDDVSQEAEQATLNTQPLPEASHASIEIPVIVAASSKGPRTLMWTEKYRARKFTDLIGDERTHRSVLRWLKGWDPIVFPGSSRPKPKVKTGSQGDFDNEERAHRKILLLTGPPGLGKTTLAHVCARQAGYEVQEINASDERSRDVVKGRIRDMVGTENVKGVATKTAKGKVRKNGRPVCVIVDEVDGVVSGSGGTGEGGFIKALIDLLTLDQKNSNNIGPQNGAVSAKKKRKGDNFRQLRPLILICNDLYQPSLRPLRQSSFAEIVHIRKPPLSMIVSRMHSIFEKEGVPCDTDGVRRLCEATWGVSNRKEGGAGSGTGEGDIRGIMVVGEWVAGKIRASLQSTLHGAAKLTRSWIEQHVLNDLSHGGGAARAIGRGGAREVVERVFLEGAGFPKTTAAVLSHEQSTGGFTGVAEASKKRAMDRLREMIDTSGDSDRIVTDCFSTYPSQPFQDDTLLTKPNTAYNWLYFHDTLFSAVYRGQEWELAPYLSQPVLAFHHLFSSPAQHTFDQSNSGKGNWHKNDDDAEEDPLPFSGPHASYEAHEAEKHNRELVQSLQSTLSLPLSRMFNSPSEVATGLLPYILRMLTPSITPVVVGGSGSDRGTASVRKASEKALVARAVECMAATGVRFERSRVESEGVHGGWVYRMEPAVDVLGAYETAGKTTEGKVRFAIRQVLEQEWKRETVRRDEAARRARFSAAGPSAPGELDARSKNGGEKADFLDARKRKAAGVKRDFFGRVIAETGPATGESTVVASRKKQKREGEGEERVWVSFHEGFSNAVRKPITLAELMDGF</sequence>
<protein>
    <submittedName>
        <fullName evidence="3">Chromosome transmission fidelity protein 18</fullName>
    </submittedName>
</protein>
<organism evidence="3 4">
    <name type="scientific">Cryomyces antarcticus</name>
    <dbReference type="NCBI Taxonomy" id="329879"/>
    <lineage>
        <taxon>Eukaryota</taxon>
        <taxon>Fungi</taxon>
        <taxon>Dikarya</taxon>
        <taxon>Ascomycota</taxon>
        <taxon>Pezizomycotina</taxon>
        <taxon>Dothideomycetes</taxon>
        <taxon>Dothideomycetes incertae sedis</taxon>
        <taxon>Cryomyces</taxon>
    </lineage>
</organism>
<evidence type="ECO:0000313" key="3">
    <source>
        <dbReference type="EMBL" id="KAK5290118.1"/>
    </source>
</evidence>
<reference evidence="3 4" key="1">
    <citation type="submission" date="2023-08" db="EMBL/GenBank/DDBJ databases">
        <title>Black Yeasts Isolated from many extreme environments.</title>
        <authorList>
            <person name="Coleine C."/>
            <person name="Stajich J.E."/>
            <person name="Selbmann L."/>
        </authorList>
    </citation>
    <scope>NUCLEOTIDE SEQUENCE [LARGE SCALE GENOMIC DNA]</scope>
    <source>
        <strain evidence="3 4">CCFEE 536</strain>
    </source>
</reference>
<accession>A0ABR0M7A6</accession>
<comment type="caution">
    <text evidence="3">The sequence shown here is derived from an EMBL/GenBank/DDBJ whole genome shotgun (WGS) entry which is preliminary data.</text>
</comment>
<dbReference type="SMART" id="SM00382">
    <property type="entry name" value="AAA"/>
    <property type="match status" value="1"/>
</dbReference>
<evidence type="ECO:0000259" key="2">
    <source>
        <dbReference type="SMART" id="SM00382"/>
    </source>
</evidence>
<evidence type="ECO:0000256" key="1">
    <source>
        <dbReference type="SAM" id="MobiDB-lite"/>
    </source>
</evidence>
<dbReference type="EMBL" id="JAVRRA010000229">
    <property type="protein sequence ID" value="KAK5290118.1"/>
    <property type="molecule type" value="Genomic_DNA"/>
</dbReference>
<dbReference type="Proteomes" id="UP001357485">
    <property type="component" value="Unassembled WGS sequence"/>
</dbReference>